<protein>
    <submittedName>
        <fullName evidence="7">Pyroglutamyl-peptidase 1</fullName>
    </submittedName>
</protein>
<dbReference type="Gene3D" id="3.40.630.20">
    <property type="entry name" value="Peptidase C15, pyroglutamyl peptidase I-like"/>
    <property type="match status" value="1"/>
</dbReference>
<reference evidence="5 6" key="2">
    <citation type="submission" date="2018-11" db="EMBL/GenBank/DDBJ databases">
        <authorList>
            <consortium name="Pathogen Informatics"/>
        </authorList>
    </citation>
    <scope>NUCLEOTIDE SEQUENCE [LARGE SCALE GENOMIC DNA]</scope>
    <source>
        <strain evidence="5 6">Costa Rica</strain>
    </source>
</reference>
<dbReference type="GO" id="GO:0006508">
    <property type="term" value="P:proteolysis"/>
    <property type="evidence" value="ECO:0007669"/>
    <property type="project" value="UniProtKB-KW"/>
</dbReference>
<evidence type="ECO:0000256" key="1">
    <source>
        <dbReference type="ARBA" id="ARBA00006641"/>
    </source>
</evidence>
<evidence type="ECO:0000256" key="3">
    <source>
        <dbReference type="ARBA" id="ARBA00022801"/>
    </source>
</evidence>
<dbReference type="EMBL" id="UYYA01004054">
    <property type="protein sequence ID" value="VDM59169.1"/>
    <property type="molecule type" value="Genomic_DNA"/>
</dbReference>
<dbReference type="GO" id="GO:0008234">
    <property type="term" value="F:cysteine-type peptidase activity"/>
    <property type="evidence" value="ECO:0007669"/>
    <property type="project" value="UniProtKB-KW"/>
</dbReference>
<evidence type="ECO:0000313" key="6">
    <source>
        <dbReference type="Proteomes" id="UP000267027"/>
    </source>
</evidence>
<keyword evidence="2" id="KW-0645">Protease</keyword>
<dbReference type="InterPro" id="IPR016125">
    <property type="entry name" value="Peptidase_C15-like"/>
</dbReference>
<keyword evidence="4" id="KW-0788">Thiol protease</keyword>
<gene>
    <name evidence="5" type="ORF">ACOC_LOCUS7584</name>
</gene>
<dbReference type="PANTHER" id="PTHR23402">
    <property type="entry name" value="PROTEASE FAMILY C15 PYROGLUTAMYL-PEPTIDASE I-RELATED"/>
    <property type="match status" value="1"/>
</dbReference>
<keyword evidence="6" id="KW-1185">Reference proteome</keyword>
<sequence>ERLNHCTQKSPLSDFIDAPCFNGKLVTEKISVAYAEVEEKVMKLWALYSPKLVVHIGVHPEHHHIKFEQRSFGGGYLEYDVNGCVPADNVCPTSLEPILSTSIDCSELALKVTEELGYENVMITASDDPGRYLCAYSFYISLSHDASRSLFIHVPPFDSTCTLEMVTTVVQRAITIILRNLNTN</sequence>
<dbReference type="OMA" id="IRFLTRN"/>
<dbReference type="AlphaFoldDB" id="A0A0R3PQG2"/>
<keyword evidence="3" id="KW-0378">Hydrolase</keyword>
<dbReference type="Proteomes" id="UP000267027">
    <property type="component" value="Unassembled WGS sequence"/>
</dbReference>
<dbReference type="STRING" id="334426.A0A0R3PQG2"/>
<evidence type="ECO:0000313" key="5">
    <source>
        <dbReference type="EMBL" id="VDM59169.1"/>
    </source>
</evidence>
<dbReference type="InterPro" id="IPR010381">
    <property type="entry name" value="PgaPase_1"/>
</dbReference>
<dbReference type="SUPFAM" id="SSF53182">
    <property type="entry name" value="Pyrrolidone carboxyl peptidase (pyroglutamate aminopeptidase)"/>
    <property type="match status" value="1"/>
</dbReference>
<evidence type="ECO:0000313" key="7">
    <source>
        <dbReference type="WBParaSite" id="ACOC_0000758301-mRNA-1"/>
    </source>
</evidence>
<reference evidence="7" key="1">
    <citation type="submission" date="2017-02" db="UniProtKB">
        <authorList>
            <consortium name="WormBaseParasite"/>
        </authorList>
    </citation>
    <scope>IDENTIFICATION</scope>
</reference>
<comment type="similarity">
    <text evidence="1">Belongs to the peptidase C15 family.</text>
</comment>
<dbReference type="Pfam" id="PF06162">
    <property type="entry name" value="PgaPase_1"/>
    <property type="match status" value="1"/>
</dbReference>
<dbReference type="WBParaSite" id="ACOC_0000758301-mRNA-1">
    <property type="protein sequence ID" value="ACOC_0000758301-mRNA-1"/>
    <property type="gene ID" value="ACOC_0000758301"/>
</dbReference>
<name>A0A0R3PQG2_ANGCS</name>
<dbReference type="OrthoDB" id="407146at2759"/>
<evidence type="ECO:0000256" key="4">
    <source>
        <dbReference type="ARBA" id="ARBA00022807"/>
    </source>
</evidence>
<proteinExistence type="inferred from homology"/>
<evidence type="ECO:0000256" key="2">
    <source>
        <dbReference type="ARBA" id="ARBA00022670"/>
    </source>
</evidence>
<dbReference type="InterPro" id="IPR036440">
    <property type="entry name" value="Peptidase_C15-like_sf"/>
</dbReference>
<organism evidence="7">
    <name type="scientific">Angiostrongylus costaricensis</name>
    <name type="common">Nematode worm</name>
    <dbReference type="NCBI Taxonomy" id="334426"/>
    <lineage>
        <taxon>Eukaryota</taxon>
        <taxon>Metazoa</taxon>
        <taxon>Ecdysozoa</taxon>
        <taxon>Nematoda</taxon>
        <taxon>Chromadorea</taxon>
        <taxon>Rhabditida</taxon>
        <taxon>Rhabditina</taxon>
        <taxon>Rhabditomorpha</taxon>
        <taxon>Strongyloidea</taxon>
        <taxon>Metastrongylidae</taxon>
        <taxon>Angiostrongylus</taxon>
    </lineage>
</organism>
<dbReference type="PANTHER" id="PTHR23402:SF1">
    <property type="entry name" value="PYROGLUTAMYL-PEPTIDASE I"/>
    <property type="match status" value="1"/>
</dbReference>
<accession>A0A0R3PQG2</accession>